<evidence type="ECO:0000256" key="5">
    <source>
        <dbReference type="ARBA" id="ARBA00022741"/>
    </source>
</evidence>
<feature type="binding site" evidence="8">
    <location>
        <position position="106"/>
    </location>
    <ligand>
        <name>ATP</name>
        <dbReference type="ChEBI" id="CHEBI:30616"/>
    </ligand>
</feature>
<dbReference type="GO" id="GO:0030145">
    <property type="term" value="F:manganese ion binding"/>
    <property type="evidence" value="ECO:0007669"/>
    <property type="project" value="UniProtKB-UniRule"/>
</dbReference>
<evidence type="ECO:0000256" key="6">
    <source>
        <dbReference type="ARBA" id="ARBA00022840"/>
    </source>
</evidence>
<evidence type="ECO:0000256" key="8">
    <source>
        <dbReference type="HAMAP-Rule" id="MF_00692"/>
    </source>
</evidence>
<reference evidence="9 10" key="1">
    <citation type="submission" date="2017-03" db="EMBL/GenBank/DDBJ databases">
        <authorList>
            <person name="Afonso C.L."/>
            <person name="Miller P.J."/>
            <person name="Scott M.A."/>
            <person name="Spackman E."/>
            <person name="Goraichik I."/>
            <person name="Dimitrov K.M."/>
            <person name="Suarez D.L."/>
            <person name="Swayne D.E."/>
        </authorList>
    </citation>
    <scope>NUCLEOTIDE SEQUENCE [LARGE SCALE GENOMIC DNA]</scope>
    <source>
        <strain evidence="9 10">CECT 8625</strain>
    </source>
</reference>
<dbReference type="EMBL" id="FWFK01000003">
    <property type="protein sequence ID" value="SLN42117.1"/>
    <property type="molecule type" value="Genomic_DNA"/>
</dbReference>
<feature type="binding site" evidence="8">
    <location>
        <position position="126"/>
    </location>
    <ligand>
        <name>ATP</name>
        <dbReference type="ChEBI" id="CHEBI:30616"/>
    </ligand>
</feature>
<feature type="binding site" evidence="8">
    <location>
        <position position="105"/>
    </location>
    <ligand>
        <name>ATP</name>
        <dbReference type="ChEBI" id="CHEBI:30616"/>
    </ligand>
</feature>
<comment type="catalytic activity">
    <reaction evidence="8">
        <text>L-tyrosyl-[protein] + UTP = O-(5'-uridylyl)-L-tyrosyl-[protein] + diphosphate</text>
        <dbReference type="Rhea" id="RHEA:83887"/>
        <dbReference type="Rhea" id="RHEA-COMP:10136"/>
        <dbReference type="Rhea" id="RHEA-COMP:20238"/>
        <dbReference type="ChEBI" id="CHEBI:33019"/>
        <dbReference type="ChEBI" id="CHEBI:46398"/>
        <dbReference type="ChEBI" id="CHEBI:46858"/>
        <dbReference type="ChEBI" id="CHEBI:90602"/>
    </reaction>
</comment>
<dbReference type="EC" id="2.7.7.-" evidence="8"/>
<keyword evidence="8" id="KW-0464">Manganese</keyword>
<keyword evidence="2 8" id="KW-0808">Transferase</keyword>
<dbReference type="GO" id="GO:0070733">
    <property type="term" value="F:AMPylase activity"/>
    <property type="evidence" value="ECO:0007669"/>
    <property type="project" value="UniProtKB-EC"/>
</dbReference>
<comment type="catalytic activity">
    <reaction evidence="8">
        <text>L-threonyl-[protein] + ATP = 3-O-(5'-adenylyl)-L-threonyl-[protein] + diphosphate</text>
        <dbReference type="Rhea" id="RHEA:54292"/>
        <dbReference type="Rhea" id="RHEA-COMP:11060"/>
        <dbReference type="Rhea" id="RHEA-COMP:13847"/>
        <dbReference type="ChEBI" id="CHEBI:30013"/>
        <dbReference type="ChEBI" id="CHEBI:30616"/>
        <dbReference type="ChEBI" id="CHEBI:33019"/>
        <dbReference type="ChEBI" id="CHEBI:138113"/>
        <dbReference type="EC" id="2.7.7.108"/>
    </reaction>
</comment>
<dbReference type="PANTHER" id="PTHR32057:SF14">
    <property type="entry name" value="PROTEIN ADENYLYLTRANSFERASE SELO, MITOCHONDRIAL"/>
    <property type="match status" value="1"/>
</dbReference>
<dbReference type="GO" id="GO:0000287">
    <property type="term" value="F:magnesium ion binding"/>
    <property type="evidence" value="ECO:0007669"/>
    <property type="project" value="UniProtKB-UniRule"/>
</dbReference>
<keyword evidence="4 8" id="KW-0479">Metal-binding</keyword>
<comment type="similarity">
    <text evidence="1 8">Belongs to the SELO family.</text>
</comment>
<dbReference type="HAMAP" id="MF_00692">
    <property type="entry name" value="SelO"/>
    <property type="match status" value="1"/>
</dbReference>
<dbReference type="GO" id="GO:0005524">
    <property type="term" value="F:ATP binding"/>
    <property type="evidence" value="ECO:0007669"/>
    <property type="project" value="UniProtKB-UniRule"/>
</dbReference>
<keyword evidence="10" id="KW-1185">Reference proteome</keyword>
<keyword evidence="6 8" id="KW-0067">ATP-binding</keyword>
<organism evidence="9 10">
    <name type="scientific">Roseivivax jejudonensis</name>
    <dbReference type="NCBI Taxonomy" id="1529041"/>
    <lineage>
        <taxon>Bacteria</taxon>
        <taxon>Pseudomonadati</taxon>
        <taxon>Pseudomonadota</taxon>
        <taxon>Alphaproteobacteria</taxon>
        <taxon>Rhodobacterales</taxon>
        <taxon>Roseobacteraceae</taxon>
        <taxon>Roseivivax</taxon>
    </lineage>
</organism>
<keyword evidence="3 8" id="KW-0548">Nucleotidyltransferase</keyword>
<feature type="binding site" evidence="8">
    <location>
        <position position="103"/>
    </location>
    <ligand>
        <name>ATP</name>
        <dbReference type="ChEBI" id="CHEBI:30616"/>
    </ligand>
</feature>
<comment type="catalytic activity">
    <reaction evidence="8">
        <text>L-histidyl-[protein] + UTP = N(tele)-(5'-uridylyl)-L-histidyl-[protein] + diphosphate</text>
        <dbReference type="Rhea" id="RHEA:83891"/>
        <dbReference type="Rhea" id="RHEA-COMP:9745"/>
        <dbReference type="Rhea" id="RHEA-COMP:20239"/>
        <dbReference type="ChEBI" id="CHEBI:29979"/>
        <dbReference type="ChEBI" id="CHEBI:33019"/>
        <dbReference type="ChEBI" id="CHEBI:46398"/>
        <dbReference type="ChEBI" id="CHEBI:233474"/>
    </reaction>
</comment>
<dbReference type="Proteomes" id="UP000193570">
    <property type="component" value="Unassembled WGS sequence"/>
</dbReference>
<sequence>MAPLRVAGRRGDAYLPAMTLSIPFDNSYAALPDALYSRLDPTPVARPELMAWNAPLGDALGIARADDATLARVFSGSEVPRGAAPLAQIYAGHQFGQFNPQLGDGRALLLGEVIDRTGRRRDIQLKGSGPTPYSRMGDGRAWLGPVLREYLVSEAMHAMGVPTTRALAAVRTGETVLREAPLPGAVLTRVASSHIRVGTFQIFAARRDATALEALYAHTVERHYPDATDPGDLLDRVIARQAALVAQWMSVGFIHGVMNTDNTTLSGETIDYGPCAFLDAYHPDTVFSSIDRFGRYGYANQADVIVWNMAQLATALLPLMPDPEAAVEPFTRQVHAMPDRIRAEWERRFAAKIGIAEPLAGDAALVTDLLTRMQANQADFTTTFRGLLTGTARDAFTDRSAFDDWATGWRARLADEDAPEDLMARSNPAFIPRNHRIEEAITAAVAGDDAPFHRLREVLARPYEDQPEAADLARTPLPEERVAATFCGT</sequence>
<comment type="catalytic activity">
    <reaction evidence="8">
        <text>L-tyrosyl-[protein] + ATP = O-(5'-adenylyl)-L-tyrosyl-[protein] + diphosphate</text>
        <dbReference type="Rhea" id="RHEA:54288"/>
        <dbReference type="Rhea" id="RHEA-COMP:10136"/>
        <dbReference type="Rhea" id="RHEA-COMP:13846"/>
        <dbReference type="ChEBI" id="CHEBI:30616"/>
        <dbReference type="ChEBI" id="CHEBI:33019"/>
        <dbReference type="ChEBI" id="CHEBI:46858"/>
        <dbReference type="ChEBI" id="CHEBI:83624"/>
        <dbReference type="EC" id="2.7.7.108"/>
    </reaction>
</comment>
<feature type="active site" description="Proton acceptor" evidence="8">
    <location>
        <position position="261"/>
    </location>
</feature>
<evidence type="ECO:0000256" key="4">
    <source>
        <dbReference type="ARBA" id="ARBA00022723"/>
    </source>
</evidence>
<proteinExistence type="inferred from homology"/>
<evidence type="ECO:0000256" key="7">
    <source>
        <dbReference type="ARBA" id="ARBA00022842"/>
    </source>
</evidence>
<feature type="binding site" evidence="8">
    <location>
        <position position="196"/>
    </location>
    <ligand>
        <name>ATP</name>
        <dbReference type="ChEBI" id="CHEBI:30616"/>
    </ligand>
</feature>
<feature type="binding site" evidence="8">
    <location>
        <position position="138"/>
    </location>
    <ligand>
        <name>ATP</name>
        <dbReference type="ChEBI" id="CHEBI:30616"/>
    </ligand>
</feature>
<comment type="catalytic activity">
    <reaction evidence="8">
        <text>L-seryl-[protein] + ATP = 3-O-(5'-adenylyl)-L-seryl-[protein] + diphosphate</text>
        <dbReference type="Rhea" id="RHEA:58120"/>
        <dbReference type="Rhea" id="RHEA-COMP:9863"/>
        <dbReference type="Rhea" id="RHEA-COMP:15073"/>
        <dbReference type="ChEBI" id="CHEBI:29999"/>
        <dbReference type="ChEBI" id="CHEBI:30616"/>
        <dbReference type="ChEBI" id="CHEBI:33019"/>
        <dbReference type="ChEBI" id="CHEBI:142516"/>
        <dbReference type="EC" id="2.7.7.108"/>
    </reaction>
</comment>
<evidence type="ECO:0000256" key="3">
    <source>
        <dbReference type="ARBA" id="ARBA00022695"/>
    </source>
</evidence>
<feature type="binding site" evidence="8">
    <location>
        <position position="189"/>
    </location>
    <ligand>
        <name>ATP</name>
        <dbReference type="ChEBI" id="CHEBI:30616"/>
    </ligand>
</feature>
<dbReference type="EC" id="2.7.7.108" evidence="8"/>
<feature type="binding site" evidence="8">
    <location>
        <position position="271"/>
    </location>
    <ligand>
        <name>Mg(2+)</name>
        <dbReference type="ChEBI" id="CHEBI:18420"/>
    </ligand>
</feature>
<evidence type="ECO:0000313" key="9">
    <source>
        <dbReference type="EMBL" id="SLN42117.1"/>
    </source>
</evidence>
<comment type="catalytic activity">
    <reaction evidence="8">
        <text>L-seryl-[protein] + UTP = O-(5'-uridylyl)-L-seryl-[protein] + diphosphate</text>
        <dbReference type="Rhea" id="RHEA:64604"/>
        <dbReference type="Rhea" id="RHEA-COMP:9863"/>
        <dbReference type="Rhea" id="RHEA-COMP:16635"/>
        <dbReference type="ChEBI" id="CHEBI:29999"/>
        <dbReference type="ChEBI" id="CHEBI:33019"/>
        <dbReference type="ChEBI" id="CHEBI:46398"/>
        <dbReference type="ChEBI" id="CHEBI:156051"/>
    </reaction>
</comment>
<dbReference type="Pfam" id="PF02696">
    <property type="entry name" value="SelO"/>
    <property type="match status" value="1"/>
</dbReference>
<dbReference type="InterPro" id="IPR003846">
    <property type="entry name" value="SelO"/>
</dbReference>
<keyword evidence="7 8" id="KW-0460">Magnesium</keyword>
<dbReference type="NCBIfam" id="NF000658">
    <property type="entry name" value="PRK00029.1"/>
    <property type="match status" value="1"/>
</dbReference>
<comment type="function">
    <text evidence="8">Nucleotidyltransferase involved in the post-translational modification of proteins. It can catalyze the addition of adenosine monophosphate (AMP) or uridine monophosphate (UMP) to a protein, resulting in modifications known as AMPylation and UMPylation.</text>
</comment>
<accession>A0A1X6Z6V1</accession>
<protein>
    <recommendedName>
        <fullName evidence="8">Protein nucleotidyltransferase YdiU</fullName>
        <ecNumber evidence="8">2.7.7.-</ecNumber>
    </recommendedName>
    <alternativeName>
        <fullName evidence="8">Protein adenylyltransferase YdiU</fullName>
        <ecNumber evidence="8">2.7.7.108</ecNumber>
    </alternativeName>
    <alternativeName>
        <fullName evidence="8">Protein uridylyltransferase YdiU</fullName>
        <ecNumber evidence="8">2.7.7.-</ecNumber>
    </alternativeName>
</protein>
<feature type="binding site" evidence="8">
    <location>
        <position position="139"/>
    </location>
    <ligand>
        <name>ATP</name>
        <dbReference type="ChEBI" id="CHEBI:30616"/>
    </ligand>
</feature>
<evidence type="ECO:0000313" key="10">
    <source>
        <dbReference type="Proteomes" id="UP000193570"/>
    </source>
</evidence>
<comment type="cofactor">
    <cofactor evidence="8">
        <name>Mg(2+)</name>
        <dbReference type="ChEBI" id="CHEBI:18420"/>
    </cofactor>
    <cofactor evidence="8">
        <name>Mn(2+)</name>
        <dbReference type="ChEBI" id="CHEBI:29035"/>
    </cofactor>
</comment>
<keyword evidence="5 8" id="KW-0547">Nucleotide-binding</keyword>
<evidence type="ECO:0000256" key="1">
    <source>
        <dbReference type="ARBA" id="ARBA00009747"/>
    </source>
</evidence>
<name>A0A1X6Z6V1_9RHOB</name>
<evidence type="ECO:0000256" key="2">
    <source>
        <dbReference type="ARBA" id="ARBA00022679"/>
    </source>
</evidence>
<feature type="binding site" evidence="8">
    <location>
        <position position="271"/>
    </location>
    <ligand>
        <name>ATP</name>
        <dbReference type="ChEBI" id="CHEBI:30616"/>
    </ligand>
</feature>
<feature type="binding site" evidence="8">
    <location>
        <position position="262"/>
    </location>
    <ligand>
        <name>Mg(2+)</name>
        <dbReference type="ChEBI" id="CHEBI:18420"/>
    </ligand>
</feature>
<dbReference type="PANTHER" id="PTHR32057">
    <property type="entry name" value="PROTEIN ADENYLYLTRANSFERASE SELO, MITOCHONDRIAL"/>
    <property type="match status" value="1"/>
</dbReference>
<gene>
    <name evidence="8" type="primary">ydiU</name>
    <name evidence="8" type="synonym">selO</name>
    <name evidence="9" type="ORF">ROJ8625_02040</name>
</gene>
<dbReference type="AlphaFoldDB" id="A0A1X6Z6V1"/>